<dbReference type="OrthoDB" id="406544at2759"/>
<dbReference type="GO" id="GO:0046872">
    <property type="term" value="F:metal ion binding"/>
    <property type="evidence" value="ECO:0007669"/>
    <property type="project" value="UniProtKB-KW"/>
</dbReference>
<keyword evidence="7" id="KW-1185">Reference proteome</keyword>
<dbReference type="GeneID" id="54349500"/>
<dbReference type="InterPro" id="IPR006913">
    <property type="entry name" value="CENP-V/GFA"/>
</dbReference>
<feature type="domain" description="CENP-V/GFA" evidence="5">
    <location>
        <begin position="8"/>
        <end position="115"/>
    </location>
</feature>
<dbReference type="Pfam" id="PF04828">
    <property type="entry name" value="GFA"/>
    <property type="match status" value="1"/>
</dbReference>
<dbReference type="PANTHER" id="PTHR33337">
    <property type="entry name" value="GFA DOMAIN-CONTAINING PROTEIN"/>
    <property type="match status" value="1"/>
</dbReference>
<dbReference type="AlphaFoldDB" id="A0A6A5RR60"/>
<dbReference type="PROSITE" id="PS51891">
    <property type="entry name" value="CENP_V_GFA"/>
    <property type="match status" value="1"/>
</dbReference>
<protein>
    <recommendedName>
        <fullName evidence="5">CENP-V/GFA domain-containing protein</fullName>
    </recommendedName>
</protein>
<evidence type="ECO:0000313" key="6">
    <source>
        <dbReference type="EMBL" id="KAF1930252.1"/>
    </source>
</evidence>
<dbReference type="EMBL" id="ML978963">
    <property type="protein sequence ID" value="KAF1930252.1"/>
    <property type="molecule type" value="Genomic_DNA"/>
</dbReference>
<evidence type="ECO:0000256" key="4">
    <source>
        <dbReference type="ARBA" id="ARBA00023239"/>
    </source>
</evidence>
<name>A0A6A5RR60_9PLEO</name>
<keyword evidence="4" id="KW-0456">Lyase</keyword>
<dbReference type="PANTHER" id="PTHR33337:SF40">
    <property type="entry name" value="CENP-V_GFA DOMAIN-CONTAINING PROTEIN-RELATED"/>
    <property type="match status" value="1"/>
</dbReference>
<dbReference type="GO" id="GO:0016846">
    <property type="term" value="F:carbon-sulfur lyase activity"/>
    <property type="evidence" value="ECO:0007669"/>
    <property type="project" value="InterPro"/>
</dbReference>
<dbReference type="RefSeq" id="XP_033450500.1">
    <property type="nucleotide sequence ID" value="XM_033591832.1"/>
</dbReference>
<accession>A0A6A5RR60</accession>
<keyword evidence="2" id="KW-0479">Metal-binding</keyword>
<evidence type="ECO:0000313" key="7">
    <source>
        <dbReference type="Proteomes" id="UP000800082"/>
    </source>
</evidence>
<dbReference type="Proteomes" id="UP000800082">
    <property type="component" value="Unassembled WGS sequence"/>
</dbReference>
<evidence type="ECO:0000256" key="3">
    <source>
        <dbReference type="ARBA" id="ARBA00022833"/>
    </source>
</evidence>
<dbReference type="Gene3D" id="3.90.1590.10">
    <property type="entry name" value="glutathione-dependent formaldehyde- activating enzyme (gfa)"/>
    <property type="match status" value="1"/>
</dbReference>
<dbReference type="SUPFAM" id="SSF51316">
    <property type="entry name" value="Mss4-like"/>
    <property type="match status" value="1"/>
</dbReference>
<organism evidence="6 7">
    <name type="scientific">Didymella exigua CBS 183.55</name>
    <dbReference type="NCBI Taxonomy" id="1150837"/>
    <lineage>
        <taxon>Eukaryota</taxon>
        <taxon>Fungi</taxon>
        <taxon>Dikarya</taxon>
        <taxon>Ascomycota</taxon>
        <taxon>Pezizomycotina</taxon>
        <taxon>Dothideomycetes</taxon>
        <taxon>Pleosporomycetidae</taxon>
        <taxon>Pleosporales</taxon>
        <taxon>Pleosporineae</taxon>
        <taxon>Didymellaceae</taxon>
        <taxon>Didymella</taxon>
    </lineage>
</organism>
<gene>
    <name evidence="6" type="ORF">M421DRAFT_418570</name>
</gene>
<reference evidence="6" key="1">
    <citation type="journal article" date="2020" name="Stud. Mycol.">
        <title>101 Dothideomycetes genomes: a test case for predicting lifestyles and emergence of pathogens.</title>
        <authorList>
            <person name="Haridas S."/>
            <person name="Albert R."/>
            <person name="Binder M."/>
            <person name="Bloem J."/>
            <person name="Labutti K."/>
            <person name="Salamov A."/>
            <person name="Andreopoulos B."/>
            <person name="Baker S."/>
            <person name="Barry K."/>
            <person name="Bills G."/>
            <person name="Bluhm B."/>
            <person name="Cannon C."/>
            <person name="Castanera R."/>
            <person name="Culley D."/>
            <person name="Daum C."/>
            <person name="Ezra D."/>
            <person name="Gonzalez J."/>
            <person name="Henrissat B."/>
            <person name="Kuo A."/>
            <person name="Liang C."/>
            <person name="Lipzen A."/>
            <person name="Lutzoni F."/>
            <person name="Magnuson J."/>
            <person name="Mondo S."/>
            <person name="Nolan M."/>
            <person name="Ohm R."/>
            <person name="Pangilinan J."/>
            <person name="Park H.-J."/>
            <person name="Ramirez L."/>
            <person name="Alfaro M."/>
            <person name="Sun H."/>
            <person name="Tritt A."/>
            <person name="Yoshinaga Y."/>
            <person name="Zwiers L.-H."/>
            <person name="Turgeon B."/>
            <person name="Goodwin S."/>
            <person name="Spatafora J."/>
            <person name="Crous P."/>
            <person name="Grigoriev I."/>
        </authorList>
    </citation>
    <scope>NUCLEOTIDE SEQUENCE</scope>
    <source>
        <strain evidence="6">CBS 183.55</strain>
    </source>
</reference>
<sequence length="168" mass="19226">MSEEEQTRTGACLCKKITFEVKGTELNFTICHCTNCRRNCGATYTANAWFPDAHFKWTSGGELLKQYSDRETETGEAVYRSFCTNCGSPMLTKSPRMPGITIIPSGVFDGNHEWKPSYEQWRRSKVCFVDDIWAVENVGRYGDHPDLKEFEGIWSRSGTRPAQEFVDR</sequence>
<proteinExistence type="inferred from homology"/>
<keyword evidence="3" id="KW-0862">Zinc</keyword>
<evidence type="ECO:0000259" key="5">
    <source>
        <dbReference type="PROSITE" id="PS51891"/>
    </source>
</evidence>
<evidence type="ECO:0000256" key="1">
    <source>
        <dbReference type="ARBA" id="ARBA00005495"/>
    </source>
</evidence>
<comment type="similarity">
    <text evidence="1">Belongs to the Gfa family.</text>
</comment>
<dbReference type="InterPro" id="IPR011057">
    <property type="entry name" value="Mss4-like_sf"/>
</dbReference>
<evidence type="ECO:0000256" key="2">
    <source>
        <dbReference type="ARBA" id="ARBA00022723"/>
    </source>
</evidence>